<organism evidence="2 3">
    <name type="scientific">Aedoeadaptatus coxii</name>
    <dbReference type="NCBI Taxonomy" id="755172"/>
    <lineage>
        <taxon>Bacteria</taxon>
        <taxon>Bacillati</taxon>
        <taxon>Bacillota</taxon>
        <taxon>Tissierellia</taxon>
        <taxon>Tissierellales</taxon>
        <taxon>Peptoniphilaceae</taxon>
        <taxon>Aedoeadaptatus</taxon>
    </lineage>
</organism>
<feature type="transmembrane region" description="Helical" evidence="1">
    <location>
        <begin position="6"/>
        <end position="27"/>
    </location>
</feature>
<dbReference type="RefSeq" id="WP_068365974.1">
    <property type="nucleotide sequence ID" value="NZ_KQ960154.1"/>
</dbReference>
<dbReference type="STRING" id="755172.HMPREF1863_00022"/>
<feature type="transmembrane region" description="Helical" evidence="1">
    <location>
        <begin position="39"/>
        <end position="58"/>
    </location>
</feature>
<sequence>MAIDGIWQILWLFFIYSFLGWVTEVCLKYLQYHRFINRGFLIGPYCPIYGAGAVMITLGGDMLSAMDRSLAMSFLIAFILCGLLEYATSYILEKYFHARWWDYSQKPMNLHGRVWIGNLILFGIGGVAILDILNPRFLALSARWEPAIFTAALTAVAVLFLADVMVSYFIMNLLKRGVEKSRSDKSEEIAAEVRYLLENRSVFHKRIMDAYPELTFRTERVKARLERIRKEGEAIRLLAEEKVEVLEERTLAGREAARKNLTTTWSLQRDIIEKQDEIIALLKKGDAGDIPMLEEAVNENKEIIENRERRYRLLKNE</sequence>
<keyword evidence="1" id="KW-0812">Transmembrane</keyword>
<keyword evidence="3" id="KW-1185">Reference proteome</keyword>
<dbReference type="Pfam" id="PF06541">
    <property type="entry name" value="ABC_trans_CmpB"/>
    <property type="match status" value="1"/>
</dbReference>
<feature type="transmembrane region" description="Helical" evidence="1">
    <location>
        <begin position="70"/>
        <end position="92"/>
    </location>
</feature>
<evidence type="ECO:0000256" key="1">
    <source>
        <dbReference type="SAM" id="Phobius"/>
    </source>
</evidence>
<dbReference type="PATRIC" id="fig|755172.3.peg.21"/>
<dbReference type="OrthoDB" id="9789229at2"/>
<accession>A0A134ALF3</accession>
<evidence type="ECO:0000313" key="3">
    <source>
        <dbReference type="Proteomes" id="UP000070442"/>
    </source>
</evidence>
<gene>
    <name evidence="2" type="ORF">HMPREF1863_00022</name>
</gene>
<protein>
    <submittedName>
        <fullName evidence="2">Uncharacterized protein</fullName>
    </submittedName>
</protein>
<feature type="transmembrane region" description="Helical" evidence="1">
    <location>
        <begin position="113"/>
        <end position="133"/>
    </location>
</feature>
<reference evidence="3" key="1">
    <citation type="submission" date="2016-01" db="EMBL/GenBank/DDBJ databases">
        <authorList>
            <person name="Mitreva M."/>
            <person name="Pepin K.H."/>
            <person name="Mihindukulasuriya K.A."/>
            <person name="Fulton R."/>
            <person name="Fronick C."/>
            <person name="O'Laughlin M."/>
            <person name="Miner T."/>
            <person name="Herter B."/>
            <person name="Rosa B.A."/>
            <person name="Cordes M."/>
            <person name="Tomlinson C."/>
            <person name="Wollam A."/>
            <person name="Palsikar V.B."/>
            <person name="Mardis E.R."/>
            <person name="Wilson R.K."/>
        </authorList>
    </citation>
    <scope>NUCLEOTIDE SEQUENCE [LARGE SCALE GENOMIC DNA]</scope>
    <source>
        <strain evidence="3">DNF00729</strain>
    </source>
</reference>
<keyword evidence="1" id="KW-1133">Transmembrane helix</keyword>
<comment type="caution">
    <text evidence="2">The sequence shown here is derived from an EMBL/GenBank/DDBJ whole genome shotgun (WGS) entry which is preliminary data.</text>
</comment>
<evidence type="ECO:0000313" key="2">
    <source>
        <dbReference type="EMBL" id="KXB68553.1"/>
    </source>
</evidence>
<name>A0A134ALF3_9FIRM</name>
<dbReference type="Proteomes" id="UP000070442">
    <property type="component" value="Unassembled WGS sequence"/>
</dbReference>
<dbReference type="AlphaFoldDB" id="A0A134ALF3"/>
<feature type="transmembrane region" description="Helical" evidence="1">
    <location>
        <begin position="148"/>
        <end position="174"/>
    </location>
</feature>
<keyword evidence="1" id="KW-0472">Membrane</keyword>
<dbReference type="InterPro" id="IPR010540">
    <property type="entry name" value="CmpB_TMEM229"/>
</dbReference>
<proteinExistence type="predicted"/>
<dbReference type="EMBL" id="LSDG01000001">
    <property type="protein sequence ID" value="KXB68553.1"/>
    <property type="molecule type" value="Genomic_DNA"/>
</dbReference>